<organism evidence="3 4">
    <name type="scientific">Alteromonas aestuariivivens</name>
    <dbReference type="NCBI Taxonomy" id="1938339"/>
    <lineage>
        <taxon>Bacteria</taxon>
        <taxon>Pseudomonadati</taxon>
        <taxon>Pseudomonadota</taxon>
        <taxon>Gammaproteobacteria</taxon>
        <taxon>Alteromonadales</taxon>
        <taxon>Alteromonadaceae</taxon>
        <taxon>Alteromonas/Salinimonas group</taxon>
        <taxon>Alteromonas</taxon>
    </lineage>
</organism>
<dbReference type="RefSeq" id="WP_115592979.1">
    <property type="nucleotide sequence ID" value="NZ_QRHA01000005.1"/>
</dbReference>
<evidence type="ECO:0000313" key="3">
    <source>
        <dbReference type="EMBL" id="RDV26109.1"/>
    </source>
</evidence>
<dbReference type="Proteomes" id="UP000256561">
    <property type="component" value="Unassembled WGS sequence"/>
</dbReference>
<dbReference type="GO" id="GO:0016763">
    <property type="term" value="F:pentosyltransferase activity"/>
    <property type="evidence" value="ECO:0007669"/>
    <property type="project" value="InterPro"/>
</dbReference>
<protein>
    <submittedName>
        <fullName evidence="3">DUF2254 domain-containing protein</fullName>
    </submittedName>
</protein>
<dbReference type="EMBL" id="QRHA01000005">
    <property type="protein sequence ID" value="RDV26109.1"/>
    <property type="molecule type" value="Genomic_DNA"/>
</dbReference>
<reference evidence="4" key="1">
    <citation type="submission" date="2018-08" db="EMBL/GenBank/DDBJ databases">
        <authorList>
            <person name="Zhang J."/>
            <person name="Du Z.-J."/>
        </authorList>
    </citation>
    <scope>NUCLEOTIDE SEQUENCE [LARGE SCALE GENOMIC DNA]</scope>
    <source>
        <strain evidence="4">KCTC 52655</strain>
    </source>
</reference>
<dbReference type="GO" id="GO:0006213">
    <property type="term" value="P:pyrimidine nucleoside metabolic process"/>
    <property type="evidence" value="ECO:0007669"/>
    <property type="project" value="InterPro"/>
</dbReference>
<sequence>MLPNTLKTRLNAYMESISTSYWFIPTCMMALSILLCFLSLRYIHRANLPDGVQNLFPDITQEGAQQLLSTIATSMISATSIAFSMTIVALTLASSQFGSRLLRTFMLDKGTQVVLGTLVATFLFCLLALHHLSSIQSNLEALSLLAGISVLLGLIDVFVIIYFIHHLSRAIQADSVIHQCFHECLGNLDNLLPDPQIQTEHKTITEELPKIGRFRHTVRAMRSGFIQTITYSHLTKKHFNGVFGVEIKVRSGDHVLLSEPLFVIHSTHPISDDMLKPYRQCVLIGSKRTPVQDPEFAISQIVEIALRALSPGINDPHTAITCVNRLSAACGQMAERHFPTPCIIDLQSNVWLQRRTFTMASIINKAFDQIRQAGAGHLSVTLCLLENLTKLCSYVEPKYMELLEEQASATLELTLMGDLCRHDRQILRVAYDQFQNAREQYNLHDS</sequence>
<keyword evidence="2" id="KW-0472">Membrane</keyword>
<keyword evidence="2" id="KW-0812">Transmembrane</keyword>
<dbReference type="SUPFAM" id="SSF54680">
    <property type="entry name" value="Pyrimidine nucleoside phosphorylase C-terminal domain"/>
    <property type="match status" value="1"/>
</dbReference>
<dbReference type="AlphaFoldDB" id="A0A3D8M8I6"/>
<name>A0A3D8M8I6_9ALTE</name>
<feature type="transmembrane region" description="Helical" evidence="2">
    <location>
        <begin position="64"/>
        <end position="92"/>
    </location>
</feature>
<keyword evidence="4" id="KW-1185">Reference proteome</keyword>
<feature type="transmembrane region" description="Helical" evidence="2">
    <location>
        <begin position="113"/>
        <end position="132"/>
    </location>
</feature>
<dbReference type="InterPro" id="IPR018723">
    <property type="entry name" value="DUF2254_membrane"/>
</dbReference>
<proteinExistence type="predicted"/>
<evidence type="ECO:0000256" key="2">
    <source>
        <dbReference type="SAM" id="Phobius"/>
    </source>
</evidence>
<feature type="transmembrane region" description="Helical" evidence="2">
    <location>
        <begin position="21"/>
        <end position="44"/>
    </location>
</feature>
<dbReference type="InterPro" id="IPR036566">
    <property type="entry name" value="PYNP-like_C_sf"/>
</dbReference>
<dbReference type="OrthoDB" id="2955631at2"/>
<dbReference type="Pfam" id="PF10011">
    <property type="entry name" value="DUF2254"/>
    <property type="match status" value="1"/>
</dbReference>
<keyword evidence="1" id="KW-0808">Transferase</keyword>
<feature type="transmembrane region" description="Helical" evidence="2">
    <location>
        <begin position="144"/>
        <end position="164"/>
    </location>
</feature>
<keyword evidence="2" id="KW-1133">Transmembrane helix</keyword>
<evidence type="ECO:0000313" key="4">
    <source>
        <dbReference type="Proteomes" id="UP000256561"/>
    </source>
</evidence>
<comment type="caution">
    <text evidence="3">The sequence shown here is derived from an EMBL/GenBank/DDBJ whole genome shotgun (WGS) entry which is preliminary data.</text>
</comment>
<evidence type="ECO:0000256" key="1">
    <source>
        <dbReference type="ARBA" id="ARBA00022679"/>
    </source>
</evidence>
<gene>
    <name evidence="3" type="ORF">DXV75_08510</name>
</gene>
<accession>A0A3D8M8I6</accession>